<dbReference type="WBParaSite" id="PgB33_g004_t01">
    <property type="protein sequence ID" value="PgB33_g004_t01"/>
    <property type="gene ID" value="PgB33_g004"/>
</dbReference>
<accession>A0A915A0Z5</accession>
<dbReference type="InterPro" id="IPR031739">
    <property type="entry name" value="Ncaph2"/>
</dbReference>
<name>A0A915A0Z5_PARUN</name>
<dbReference type="AlphaFoldDB" id="A0A915A0Z5"/>
<comment type="similarity">
    <text evidence="2">Belongs to the CND2 H2 (condensin-2 subunit 2) family.</text>
</comment>
<sequence length="681" mass="76727">MEFASLQVEAAGMIELAGGLATRYAFLLQPVKDLAKNWDIDIESCLADCIGSVLERGDGSEEHSSFLEAGMLIQGISDVYCRKIDYVYQLAVSFSDQLRLKMSRKRKSDYGSDDGVEDGVAEDDDVEMEAAFDQHPTDPCVLIDFTLLRPVDSSLLTISNDFNAAATLPVLPMSLVPLAEFEKMNMPLFARRNSKELIGQKDDFRINTGIVHRSGALLLDLANARLLLQSNNQDPITDAADGSMMVGEEIGDSTVMVELQDDTAAAAVEGAMLLPGDGDRRRVRSSSIVENEQRTCRTYVASEVQQPSEQVTVDSRNSGYPDEGSIVMECDVGNWSDGNEFFKDMITNNDDCPLMRELDMIADEKRCYAPFKETKTCPTIEQRLKRRDKKRERVGLPLRSSILEYMKNCMFRKTSKKNCMQTGTGFSDNTLLAIVSFMRDKHNKRGRSPRSKENEMKQHIILSFHGQVGIEDAAAEEFDMWDEEAGNEYEDDDGVKIALIEPASVDDTPLFADGLNNEDIEGPVALGNVYGDGKAVRDVGLTKPLNRMTYEEVLTYCLQRYWSVSEETTSGLYQRVQKWEEKMIPLLEEEESRREFNIHEYGDEILGKFQQIGQTIPYVELMKGKPWYECCRYLLSILMLANMGNLLVEECNPEDAFGSLRCKLLKRDRHHEVFDDAEAVL</sequence>
<evidence type="ECO:0000259" key="7">
    <source>
        <dbReference type="Pfam" id="PF06278"/>
    </source>
</evidence>
<evidence type="ECO:0000256" key="5">
    <source>
        <dbReference type="ARBA" id="ARBA00023242"/>
    </source>
</evidence>
<feature type="domain" description="Condensin II complex subunit H2 N-terminal" evidence="7">
    <location>
        <begin position="23"/>
        <end position="128"/>
    </location>
</feature>
<dbReference type="Pfam" id="PF16869">
    <property type="entry name" value="CNDH2_M"/>
    <property type="match status" value="1"/>
</dbReference>
<dbReference type="PANTHER" id="PTHR14324:SF3">
    <property type="entry name" value="CONDENSIN-2 COMPLEX SUBUNIT H2"/>
    <property type="match status" value="1"/>
</dbReference>
<keyword evidence="4" id="KW-0226">DNA condensation</keyword>
<evidence type="ECO:0000259" key="8">
    <source>
        <dbReference type="Pfam" id="PF16858"/>
    </source>
</evidence>
<evidence type="ECO:0000256" key="3">
    <source>
        <dbReference type="ARBA" id="ARBA00016903"/>
    </source>
</evidence>
<dbReference type="Pfam" id="PF16858">
    <property type="entry name" value="CNDH2_C"/>
    <property type="match status" value="1"/>
</dbReference>
<keyword evidence="10" id="KW-1185">Reference proteome</keyword>
<evidence type="ECO:0000256" key="4">
    <source>
        <dbReference type="ARBA" id="ARBA00023067"/>
    </source>
</evidence>
<evidence type="ECO:0000256" key="2">
    <source>
        <dbReference type="ARBA" id="ARBA00007844"/>
    </source>
</evidence>
<dbReference type="PANTHER" id="PTHR14324">
    <property type="entry name" value="CONDENSIN-2 COMPLEX SUBUNIT H2"/>
    <property type="match status" value="1"/>
</dbReference>
<evidence type="ECO:0000259" key="9">
    <source>
        <dbReference type="Pfam" id="PF16869"/>
    </source>
</evidence>
<feature type="domain" description="Condensin-2 complex subunit H2 C-terminal" evidence="8">
    <location>
        <begin position="549"/>
        <end position="674"/>
    </location>
</feature>
<dbReference type="Proteomes" id="UP000887569">
    <property type="component" value="Unplaced"/>
</dbReference>
<organism evidence="10 11">
    <name type="scientific">Parascaris univalens</name>
    <name type="common">Nematode worm</name>
    <dbReference type="NCBI Taxonomy" id="6257"/>
    <lineage>
        <taxon>Eukaryota</taxon>
        <taxon>Metazoa</taxon>
        <taxon>Ecdysozoa</taxon>
        <taxon>Nematoda</taxon>
        <taxon>Chromadorea</taxon>
        <taxon>Rhabditida</taxon>
        <taxon>Spirurina</taxon>
        <taxon>Ascaridomorpha</taxon>
        <taxon>Ascaridoidea</taxon>
        <taxon>Ascarididae</taxon>
        <taxon>Parascaris</taxon>
    </lineage>
</organism>
<evidence type="ECO:0000256" key="1">
    <source>
        <dbReference type="ARBA" id="ARBA00004123"/>
    </source>
</evidence>
<keyword evidence="5" id="KW-0539">Nucleus</keyword>
<dbReference type="InterPro" id="IPR031719">
    <property type="entry name" value="H2_M"/>
</dbReference>
<comment type="subcellular location">
    <subcellularLocation>
        <location evidence="1">Nucleus</location>
    </subcellularLocation>
</comment>
<dbReference type="InterPro" id="IPR031737">
    <property type="entry name" value="CNDH2_C"/>
</dbReference>
<dbReference type="GO" id="GO:0005634">
    <property type="term" value="C:nucleus"/>
    <property type="evidence" value="ECO:0007669"/>
    <property type="project" value="UniProtKB-SubCell"/>
</dbReference>
<evidence type="ECO:0000256" key="6">
    <source>
        <dbReference type="ARBA" id="ARBA00030479"/>
    </source>
</evidence>
<feature type="domain" description="Condensin II complex subunit H2 middle" evidence="9">
    <location>
        <begin position="172"/>
        <end position="232"/>
    </location>
</feature>
<dbReference type="GO" id="GO:0051306">
    <property type="term" value="P:mitotic sister chromatid separation"/>
    <property type="evidence" value="ECO:0007669"/>
    <property type="project" value="TreeGrafter"/>
</dbReference>
<protein>
    <recommendedName>
        <fullName evidence="3">Condensin-2 complex subunit H2</fullName>
    </recommendedName>
    <alternativeName>
        <fullName evidence="6">Non-SMC condensin II complex subunit H2</fullName>
    </alternativeName>
</protein>
<dbReference type="GO" id="GO:0010032">
    <property type="term" value="P:meiotic chromosome condensation"/>
    <property type="evidence" value="ECO:0007669"/>
    <property type="project" value="TreeGrafter"/>
</dbReference>
<dbReference type="GO" id="GO:0000796">
    <property type="term" value="C:condensin complex"/>
    <property type="evidence" value="ECO:0007669"/>
    <property type="project" value="TreeGrafter"/>
</dbReference>
<reference evidence="11" key="1">
    <citation type="submission" date="2022-11" db="UniProtKB">
        <authorList>
            <consortium name="WormBaseParasite"/>
        </authorList>
    </citation>
    <scope>IDENTIFICATION</scope>
</reference>
<dbReference type="InterPro" id="IPR009378">
    <property type="entry name" value="H2_N"/>
</dbReference>
<dbReference type="Pfam" id="PF06278">
    <property type="entry name" value="CNDH2_N"/>
    <property type="match status" value="1"/>
</dbReference>
<evidence type="ECO:0000313" key="11">
    <source>
        <dbReference type="WBParaSite" id="PgB33_g004_t01"/>
    </source>
</evidence>
<dbReference type="GO" id="GO:0003682">
    <property type="term" value="F:chromatin binding"/>
    <property type="evidence" value="ECO:0007669"/>
    <property type="project" value="TreeGrafter"/>
</dbReference>
<evidence type="ECO:0000313" key="10">
    <source>
        <dbReference type="Proteomes" id="UP000887569"/>
    </source>
</evidence>
<proteinExistence type="inferred from homology"/>